<gene>
    <name evidence="11" type="ORF">R3I93_003817</name>
</gene>
<sequence>MDTNSKPCARREKECVLAMSDSLSLPSYADYPTGHPFINTHTHTHTLLPYSSRAVRAFPESSGAAIISALKNLQEKIRQLELERREHTHSPERREHTHSPERREHTHSPERREHTHSPERPDTDLLAQLSAAETRCSRLERQLELMRKSVRHTESDRTAVLHQQVSLERVCSVDQLCKLDVLEQEYHRLTETQSVTERKIRALERKLQEEEHQRKLVQERAAQLQTGLEVNRLLLQSVSPRPHKHSRIRQKKSSSAREPSVPQPHYRLSLGDVPFVTGTSTSSSHSVRANVQRVLHLMKHHHPQLCNERVLGHAPSSSDSAPSPTGSASCRAELSELLLTLQDEFRHMSCEQQELSTQIQSCAPDRLRQRMEREMETLVKRMENKGEQIAEVRRHQAQMERLRRRSGKQSPGGGSVSVRVRPGERIRESLSLLKDMRSLQTSLR</sequence>
<evidence type="ECO:0000256" key="5">
    <source>
        <dbReference type="ARBA" id="ARBA00023054"/>
    </source>
</evidence>
<dbReference type="EMBL" id="JAYKXH010000004">
    <property type="protein sequence ID" value="KAK7171330.1"/>
    <property type="molecule type" value="Genomic_DNA"/>
</dbReference>
<evidence type="ECO:0000256" key="7">
    <source>
        <dbReference type="SAM" id="Coils"/>
    </source>
</evidence>
<feature type="domain" description="Cep57 centrosome localisation" evidence="10">
    <location>
        <begin position="65"/>
        <end position="235"/>
    </location>
</feature>
<feature type="domain" description="Cep57 centrosome microtubule-binding" evidence="9">
    <location>
        <begin position="326"/>
        <end position="395"/>
    </location>
</feature>
<keyword evidence="4" id="KW-0493">Microtubule</keyword>
<organism evidence="11 12">
    <name type="scientific">Phoxinus phoxinus</name>
    <name type="common">Eurasian minnow</name>
    <dbReference type="NCBI Taxonomy" id="58324"/>
    <lineage>
        <taxon>Eukaryota</taxon>
        <taxon>Metazoa</taxon>
        <taxon>Chordata</taxon>
        <taxon>Craniata</taxon>
        <taxon>Vertebrata</taxon>
        <taxon>Euteleostomi</taxon>
        <taxon>Actinopterygii</taxon>
        <taxon>Neopterygii</taxon>
        <taxon>Teleostei</taxon>
        <taxon>Ostariophysi</taxon>
        <taxon>Cypriniformes</taxon>
        <taxon>Leuciscidae</taxon>
        <taxon>Phoxininae</taxon>
        <taxon>Phoxinus</taxon>
    </lineage>
</organism>
<evidence type="ECO:0000256" key="2">
    <source>
        <dbReference type="ARBA" id="ARBA00008179"/>
    </source>
</evidence>
<protein>
    <recommendedName>
        <fullName evidence="13">Centrosomal protein of 57 kDa-like</fullName>
    </recommendedName>
</protein>
<feature type="compositionally biased region" description="Basic and acidic residues" evidence="8">
    <location>
        <begin position="83"/>
        <end position="123"/>
    </location>
</feature>
<evidence type="ECO:0000256" key="6">
    <source>
        <dbReference type="ARBA" id="ARBA00023212"/>
    </source>
</evidence>
<keyword evidence="5 7" id="KW-0175">Coiled coil</keyword>
<comment type="similarity">
    <text evidence="2">Belongs to the translokin family.</text>
</comment>
<evidence type="ECO:0000256" key="4">
    <source>
        <dbReference type="ARBA" id="ARBA00022701"/>
    </source>
</evidence>
<dbReference type="InterPro" id="IPR051756">
    <property type="entry name" value="Centrosomal_MT-associated"/>
</dbReference>
<dbReference type="Gene3D" id="1.20.58.90">
    <property type="match status" value="1"/>
</dbReference>
<evidence type="ECO:0000259" key="9">
    <source>
        <dbReference type="Pfam" id="PF06657"/>
    </source>
</evidence>
<dbReference type="GO" id="GO:0005813">
    <property type="term" value="C:centrosome"/>
    <property type="evidence" value="ECO:0007669"/>
    <property type="project" value="UniProtKB-SubCell"/>
</dbReference>
<dbReference type="AlphaFoldDB" id="A0AAN9DGV9"/>
<dbReference type="PANTHER" id="PTHR19336">
    <property type="entry name" value="UNCHARACTERIZED DUF1167"/>
    <property type="match status" value="1"/>
</dbReference>
<evidence type="ECO:0000259" key="10">
    <source>
        <dbReference type="Pfam" id="PF14073"/>
    </source>
</evidence>
<reference evidence="11 12" key="1">
    <citation type="submission" date="2024-02" db="EMBL/GenBank/DDBJ databases">
        <title>Chromosome-level genome assembly of the Eurasian Minnow (Phoxinus phoxinus).</title>
        <authorList>
            <person name="Oriowo T.O."/>
            <person name="Martin S."/>
            <person name="Stange M."/>
            <person name="Chrysostomakis Y."/>
            <person name="Brown T."/>
            <person name="Winkler S."/>
            <person name="Kukowka S."/>
            <person name="Myers E.W."/>
            <person name="Bohne A."/>
        </authorList>
    </citation>
    <scope>NUCLEOTIDE SEQUENCE [LARGE SCALE GENOMIC DNA]</scope>
    <source>
        <strain evidence="11">ZFMK-TIS-60720</strain>
        <tissue evidence="11">Whole Organism</tissue>
    </source>
</reference>
<dbReference type="InterPro" id="IPR025913">
    <property type="entry name" value="Cep57_CLD"/>
</dbReference>
<dbReference type="Proteomes" id="UP001364617">
    <property type="component" value="Unassembled WGS sequence"/>
</dbReference>
<dbReference type="InterPro" id="IPR024957">
    <property type="entry name" value="Cep57_MT-bd_dom"/>
</dbReference>
<accession>A0AAN9DGV9</accession>
<feature type="coiled-coil region" evidence="7">
    <location>
        <begin position="129"/>
        <end position="227"/>
    </location>
</feature>
<evidence type="ECO:0000313" key="12">
    <source>
        <dbReference type="Proteomes" id="UP001364617"/>
    </source>
</evidence>
<dbReference type="GO" id="GO:0008017">
    <property type="term" value="F:microtubule binding"/>
    <property type="evidence" value="ECO:0007669"/>
    <property type="project" value="InterPro"/>
</dbReference>
<dbReference type="Pfam" id="PF14073">
    <property type="entry name" value="Cep57_CLD"/>
    <property type="match status" value="1"/>
</dbReference>
<dbReference type="GO" id="GO:0005874">
    <property type="term" value="C:microtubule"/>
    <property type="evidence" value="ECO:0007669"/>
    <property type="project" value="UniProtKB-KW"/>
</dbReference>
<evidence type="ECO:0008006" key="13">
    <source>
        <dbReference type="Google" id="ProtNLM"/>
    </source>
</evidence>
<dbReference type="GO" id="GO:0042802">
    <property type="term" value="F:identical protein binding"/>
    <property type="evidence" value="ECO:0007669"/>
    <property type="project" value="InterPro"/>
</dbReference>
<comment type="subcellular location">
    <subcellularLocation>
        <location evidence="1">Cytoplasm</location>
        <location evidence="1">Cytoskeleton</location>
        <location evidence="1">Microtubule organizing center</location>
        <location evidence="1">Centrosome</location>
    </subcellularLocation>
</comment>
<feature type="region of interest" description="Disordered" evidence="8">
    <location>
        <begin position="401"/>
        <end position="421"/>
    </location>
</feature>
<feature type="compositionally biased region" description="Basic residues" evidence="8">
    <location>
        <begin position="241"/>
        <end position="254"/>
    </location>
</feature>
<dbReference type="Pfam" id="PF06657">
    <property type="entry name" value="Cep57_MT_bd"/>
    <property type="match status" value="1"/>
</dbReference>
<feature type="region of interest" description="Disordered" evidence="8">
    <location>
        <begin position="83"/>
        <end position="124"/>
    </location>
</feature>
<comment type="caution">
    <text evidence="11">The sequence shown here is derived from an EMBL/GenBank/DDBJ whole genome shotgun (WGS) entry which is preliminary data.</text>
</comment>
<evidence type="ECO:0000313" key="11">
    <source>
        <dbReference type="EMBL" id="KAK7171330.1"/>
    </source>
</evidence>
<keyword evidence="3" id="KW-0963">Cytoplasm</keyword>
<evidence type="ECO:0000256" key="1">
    <source>
        <dbReference type="ARBA" id="ARBA00004300"/>
    </source>
</evidence>
<evidence type="ECO:0000256" key="3">
    <source>
        <dbReference type="ARBA" id="ARBA00022490"/>
    </source>
</evidence>
<evidence type="ECO:0000256" key="8">
    <source>
        <dbReference type="SAM" id="MobiDB-lite"/>
    </source>
</evidence>
<dbReference type="PANTHER" id="PTHR19336:SF11">
    <property type="entry name" value="CENTROSOMAL PROTEIN OF 57 KDA"/>
    <property type="match status" value="1"/>
</dbReference>
<dbReference type="GO" id="GO:0043015">
    <property type="term" value="F:gamma-tubulin binding"/>
    <property type="evidence" value="ECO:0007669"/>
    <property type="project" value="InterPro"/>
</dbReference>
<keyword evidence="12" id="KW-1185">Reference proteome</keyword>
<keyword evidence="6" id="KW-0206">Cytoskeleton</keyword>
<feature type="region of interest" description="Disordered" evidence="8">
    <location>
        <begin position="235"/>
        <end position="269"/>
    </location>
</feature>
<proteinExistence type="inferred from homology"/>
<name>A0AAN9DGV9_9TELE</name>